<evidence type="ECO:0000313" key="2">
    <source>
        <dbReference type="Proteomes" id="UP000765509"/>
    </source>
</evidence>
<name>A0A9Q3BTB0_9BASI</name>
<dbReference type="EMBL" id="AVOT02002942">
    <property type="protein sequence ID" value="MBW0472004.1"/>
    <property type="molecule type" value="Genomic_DNA"/>
</dbReference>
<gene>
    <name evidence="1" type="ORF">O181_011719</name>
</gene>
<dbReference type="AlphaFoldDB" id="A0A9Q3BTB0"/>
<reference evidence="1" key="1">
    <citation type="submission" date="2021-03" db="EMBL/GenBank/DDBJ databases">
        <title>Draft genome sequence of rust myrtle Austropuccinia psidii MF-1, a brazilian biotype.</title>
        <authorList>
            <person name="Quecine M.C."/>
            <person name="Pachon D.M.R."/>
            <person name="Bonatelli M.L."/>
            <person name="Correr F.H."/>
            <person name="Franceschini L.M."/>
            <person name="Leite T.F."/>
            <person name="Margarido G.R.A."/>
            <person name="Almeida C.A."/>
            <person name="Ferrarezi J.A."/>
            <person name="Labate C.A."/>
        </authorList>
    </citation>
    <scope>NUCLEOTIDE SEQUENCE</scope>
    <source>
        <strain evidence="1">MF-1</strain>
    </source>
</reference>
<dbReference type="Proteomes" id="UP000765509">
    <property type="component" value="Unassembled WGS sequence"/>
</dbReference>
<organism evidence="1 2">
    <name type="scientific">Austropuccinia psidii MF-1</name>
    <dbReference type="NCBI Taxonomy" id="1389203"/>
    <lineage>
        <taxon>Eukaryota</taxon>
        <taxon>Fungi</taxon>
        <taxon>Dikarya</taxon>
        <taxon>Basidiomycota</taxon>
        <taxon>Pucciniomycotina</taxon>
        <taxon>Pucciniomycetes</taxon>
        <taxon>Pucciniales</taxon>
        <taxon>Sphaerophragmiaceae</taxon>
        <taxon>Austropuccinia</taxon>
    </lineage>
</organism>
<proteinExistence type="predicted"/>
<protein>
    <submittedName>
        <fullName evidence="1">Uncharacterized protein</fullName>
    </submittedName>
</protein>
<keyword evidence="2" id="KW-1185">Reference proteome</keyword>
<sequence>MEKTVKTLQVGHAQLSKASEETNKRLNIFFEEQHHSKSDRDCLDKDINKFCNVYHSMKPQPQGNVMNNRYHQDDIKPDAMLMNRATSPSQYQYGDNMSSLEKEALKQAQRKSCRSGKEEKFLSQLWFNRPLCQQLSKGKEKNLCH</sequence>
<evidence type="ECO:0000313" key="1">
    <source>
        <dbReference type="EMBL" id="MBW0472004.1"/>
    </source>
</evidence>
<accession>A0A9Q3BTB0</accession>
<comment type="caution">
    <text evidence="1">The sequence shown here is derived from an EMBL/GenBank/DDBJ whole genome shotgun (WGS) entry which is preliminary data.</text>
</comment>